<dbReference type="InterPro" id="IPR001977">
    <property type="entry name" value="Depp_CoAkinase"/>
</dbReference>
<dbReference type="InterPro" id="IPR014729">
    <property type="entry name" value="Rossmann-like_a/b/a_fold"/>
</dbReference>
<evidence type="ECO:0000256" key="11">
    <source>
        <dbReference type="ARBA" id="ARBA00022840"/>
    </source>
</evidence>
<keyword evidence="6" id="KW-0597">Phosphoprotein</keyword>
<keyword evidence="13" id="KW-0511">Multifunctional enzyme</keyword>
<dbReference type="SUPFAM" id="SSF52540">
    <property type="entry name" value="P-loop containing nucleoside triphosphate hydrolases"/>
    <property type="match status" value="1"/>
</dbReference>
<keyword evidence="8" id="KW-0548">Nucleotidyltransferase</keyword>
<keyword evidence="24" id="KW-1185">Reference proteome</keyword>
<dbReference type="STRING" id="35570.A0A1I8P5V1"/>
<dbReference type="PANTHER" id="PTHR10695">
    <property type="entry name" value="DEPHOSPHO-COA KINASE-RELATED"/>
    <property type="match status" value="1"/>
</dbReference>
<dbReference type="GO" id="GO:0015937">
    <property type="term" value="P:coenzyme A biosynthetic process"/>
    <property type="evidence" value="ECO:0007669"/>
    <property type="project" value="InterPro"/>
</dbReference>
<evidence type="ECO:0000256" key="6">
    <source>
        <dbReference type="ARBA" id="ARBA00022553"/>
    </source>
</evidence>
<evidence type="ECO:0000256" key="14">
    <source>
        <dbReference type="ARBA" id="ARBA00051310"/>
    </source>
</evidence>
<dbReference type="NCBIfam" id="TIGR00152">
    <property type="entry name" value="dephospho-CoA kinase"/>
    <property type="match status" value="1"/>
</dbReference>
<evidence type="ECO:0000256" key="2">
    <source>
        <dbReference type="ARBA" id="ARBA00004496"/>
    </source>
</evidence>
<evidence type="ECO:0000259" key="22">
    <source>
        <dbReference type="Pfam" id="PF01467"/>
    </source>
</evidence>
<comment type="function">
    <text evidence="16">Bifunctional enzyme that catalyzes the fourth and fifth sequential steps of CoA biosynthetic pathway. The fourth reaction is catalyzed by the phosphopantetheine adenylyltransferase, coded by the coaD domain; the fifth reaction is catalyzed by the dephospho-CoA kinase, coded by the coaE domain. May act as a point of CoA biosynthesis regulation.</text>
</comment>
<dbReference type="OrthoDB" id="330671at2759"/>
<reference evidence="23" key="1">
    <citation type="submission" date="2020-05" db="UniProtKB">
        <authorList>
            <consortium name="EnsemblMetazoa"/>
        </authorList>
    </citation>
    <scope>IDENTIFICATION</scope>
    <source>
        <strain evidence="23">USDA</strain>
    </source>
</reference>
<dbReference type="KEGG" id="scac:106090494"/>
<dbReference type="GO" id="GO:0004140">
    <property type="term" value="F:dephospho-CoA kinase activity"/>
    <property type="evidence" value="ECO:0007669"/>
    <property type="project" value="UniProtKB-EC"/>
</dbReference>
<evidence type="ECO:0000313" key="24">
    <source>
        <dbReference type="Proteomes" id="UP000095300"/>
    </source>
</evidence>
<evidence type="ECO:0000256" key="16">
    <source>
        <dbReference type="ARBA" id="ARBA00059677"/>
    </source>
</evidence>
<dbReference type="SUPFAM" id="SSF52374">
    <property type="entry name" value="Nucleotidylyl transferase"/>
    <property type="match status" value="1"/>
</dbReference>
<dbReference type="GO" id="GO:0004595">
    <property type="term" value="F:pantetheine-phosphate adenylyltransferase activity"/>
    <property type="evidence" value="ECO:0007669"/>
    <property type="project" value="UniProtKB-EC"/>
</dbReference>
<dbReference type="FunFam" id="3.40.50.620:FF:000089">
    <property type="entry name" value="Bifunctional coenzyme A synthase"/>
    <property type="match status" value="1"/>
</dbReference>
<evidence type="ECO:0000256" key="19">
    <source>
        <dbReference type="ARBA" id="ARBA00061673"/>
    </source>
</evidence>
<dbReference type="Gene3D" id="3.40.50.300">
    <property type="entry name" value="P-loop containing nucleotide triphosphate hydrolases"/>
    <property type="match status" value="1"/>
</dbReference>
<dbReference type="EC" id="2.7.7.3" evidence="4"/>
<evidence type="ECO:0000256" key="3">
    <source>
        <dbReference type="ARBA" id="ARBA00011245"/>
    </source>
</evidence>
<comment type="pathway">
    <text evidence="18">Cofactor biosynthesis; coenzyme A biosynthesis; CoA from (R)-pantothenate: step 5/5.</text>
</comment>
<dbReference type="HAMAP" id="MF_00376">
    <property type="entry name" value="Dephospho_CoA_kinase"/>
    <property type="match status" value="1"/>
</dbReference>
<evidence type="ECO:0000256" key="13">
    <source>
        <dbReference type="ARBA" id="ARBA00023268"/>
    </source>
</evidence>
<keyword evidence="7" id="KW-0808">Transferase</keyword>
<gene>
    <name evidence="23" type="primary">106090494</name>
</gene>
<dbReference type="FunFam" id="3.40.50.300:FF:000899">
    <property type="entry name" value="Bifunctional coenzyme A synthase"/>
    <property type="match status" value="1"/>
</dbReference>
<sequence>MASTGLLVVSHVKRFAQSLKALQKYEYVNSLYIHLNVPPTNVPVPSYGRLISQLYVDGSRFIDKDLNILIGTLKTQTASMHLKPVDLIFSDAHHPEICERLRQQLQIEKPTIYLHGDENTNDLAEYQQLGPEDKIRAYNNVVLGGTFDRIHLGHKIFLSQAVIRACSRLVVGVTTSKLTRSKTLHELILPVEQRIENVRLFLNEIDSTLHYEVVPIDDPFGPTKSDPNMDMIVVSAETLKGGEKVNELRRQNNLKPLDIFCIDLVEASDSSGPKESKVSSSNTRIDLLGSRLRKPEPRPYLSSEPYIIGLTGGIASGKSKMAQRLRGMGAFVIDCDKVAHEIYEPGQVCYNKVVEEFGDRILDDCKRIDRTKLGPIVFADPQKLEKLNGIVWPELMVEVKRRIRALVEKKEFPKVVVLEAAVLIKAGWEREVHEVWSMIISPEEAVRRVVERNNISEEDAKRRLASQPSNSEIVAKSHVVFSSQWDTNFTLTQAEKAWQMLMGEIKSSRETSSNL</sequence>
<comment type="pathway">
    <text evidence="17">Cofactor biosynthesis; coenzyme A biosynthesis; CoA from (R)-pantothenate: step 4/5.</text>
</comment>
<dbReference type="CDD" id="cd02164">
    <property type="entry name" value="PPAT_CoAS"/>
    <property type="match status" value="1"/>
</dbReference>
<evidence type="ECO:0000256" key="20">
    <source>
        <dbReference type="ARBA" id="ARBA00066359"/>
    </source>
</evidence>
<comment type="subcellular location">
    <subcellularLocation>
        <location evidence="2">Cytoplasm</location>
    </subcellularLocation>
    <subcellularLocation>
        <location evidence="1">Mitochondrion matrix</location>
    </subcellularLocation>
</comment>
<dbReference type="VEuPathDB" id="VectorBase:SCAU005095"/>
<dbReference type="Pfam" id="PF01121">
    <property type="entry name" value="CoaE"/>
    <property type="match status" value="1"/>
</dbReference>
<dbReference type="NCBIfam" id="TIGR00125">
    <property type="entry name" value="cyt_tran_rel"/>
    <property type="match status" value="1"/>
</dbReference>
<proteinExistence type="inferred from homology"/>
<evidence type="ECO:0000256" key="17">
    <source>
        <dbReference type="ARBA" id="ARBA00060565"/>
    </source>
</evidence>
<keyword evidence="5" id="KW-0963">Cytoplasm</keyword>
<dbReference type="EC" id="2.7.1.24" evidence="20"/>
<accession>A0A1I8P5V1</accession>
<comment type="catalytic activity">
    <reaction evidence="14">
        <text>(R)-4'-phosphopantetheine + ATP + H(+) = 3'-dephospho-CoA + diphosphate</text>
        <dbReference type="Rhea" id="RHEA:19801"/>
        <dbReference type="ChEBI" id="CHEBI:15378"/>
        <dbReference type="ChEBI" id="CHEBI:30616"/>
        <dbReference type="ChEBI" id="CHEBI:33019"/>
        <dbReference type="ChEBI" id="CHEBI:57328"/>
        <dbReference type="ChEBI" id="CHEBI:61723"/>
        <dbReference type="EC" id="2.7.7.3"/>
    </reaction>
    <physiologicalReaction direction="left-to-right" evidence="14">
        <dbReference type="Rhea" id="RHEA:19802"/>
    </physiologicalReaction>
</comment>
<dbReference type="Pfam" id="PF01467">
    <property type="entry name" value="CTP_transf_like"/>
    <property type="match status" value="1"/>
</dbReference>
<evidence type="ECO:0000256" key="1">
    <source>
        <dbReference type="ARBA" id="ARBA00004305"/>
    </source>
</evidence>
<dbReference type="NCBIfam" id="NF001985">
    <property type="entry name" value="PRK00777.1"/>
    <property type="match status" value="1"/>
</dbReference>
<evidence type="ECO:0000256" key="7">
    <source>
        <dbReference type="ARBA" id="ARBA00022679"/>
    </source>
</evidence>
<comment type="subunit">
    <text evidence="3">Monomer.</text>
</comment>
<evidence type="ECO:0000256" key="4">
    <source>
        <dbReference type="ARBA" id="ARBA00012392"/>
    </source>
</evidence>
<evidence type="ECO:0000256" key="10">
    <source>
        <dbReference type="ARBA" id="ARBA00022777"/>
    </source>
</evidence>
<keyword evidence="10" id="KW-0418">Kinase</keyword>
<comment type="similarity">
    <text evidence="19">In the central section; belongs to the eukaryotic CoaD family.</text>
</comment>
<dbReference type="InterPro" id="IPR004821">
    <property type="entry name" value="Cyt_trans-like"/>
</dbReference>
<dbReference type="InterPro" id="IPR027417">
    <property type="entry name" value="P-loop_NTPase"/>
</dbReference>
<comment type="catalytic activity">
    <reaction evidence="15">
        <text>3'-dephospho-CoA + ATP = ADP + CoA + H(+)</text>
        <dbReference type="Rhea" id="RHEA:18245"/>
        <dbReference type="ChEBI" id="CHEBI:15378"/>
        <dbReference type="ChEBI" id="CHEBI:30616"/>
        <dbReference type="ChEBI" id="CHEBI:57287"/>
        <dbReference type="ChEBI" id="CHEBI:57328"/>
        <dbReference type="ChEBI" id="CHEBI:456216"/>
        <dbReference type="EC" id="2.7.1.24"/>
    </reaction>
    <physiologicalReaction direction="left-to-right" evidence="15">
        <dbReference type="Rhea" id="RHEA:18246"/>
    </physiologicalReaction>
</comment>
<name>A0A1I8P5V1_STOCA</name>
<evidence type="ECO:0000256" key="21">
    <source>
        <dbReference type="ARBA" id="ARBA00067394"/>
    </source>
</evidence>
<dbReference type="GO" id="GO:0005524">
    <property type="term" value="F:ATP binding"/>
    <property type="evidence" value="ECO:0007669"/>
    <property type="project" value="UniProtKB-KW"/>
</dbReference>
<evidence type="ECO:0000256" key="15">
    <source>
        <dbReference type="ARBA" id="ARBA00051912"/>
    </source>
</evidence>
<feature type="domain" description="Cytidyltransferase-like" evidence="22">
    <location>
        <begin position="142"/>
        <end position="257"/>
    </location>
</feature>
<dbReference type="GO" id="GO:0005759">
    <property type="term" value="C:mitochondrial matrix"/>
    <property type="evidence" value="ECO:0007669"/>
    <property type="project" value="UniProtKB-SubCell"/>
</dbReference>
<organism evidence="23 24">
    <name type="scientific">Stomoxys calcitrans</name>
    <name type="common">Stable fly</name>
    <name type="synonym">Conops calcitrans</name>
    <dbReference type="NCBI Taxonomy" id="35570"/>
    <lineage>
        <taxon>Eukaryota</taxon>
        <taxon>Metazoa</taxon>
        <taxon>Ecdysozoa</taxon>
        <taxon>Arthropoda</taxon>
        <taxon>Hexapoda</taxon>
        <taxon>Insecta</taxon>
        <taxon>Pterygota</taxon>
        <taxon>Neoptera</taxon>
        <taxon>Endopterygota</taxon>
        <taxon>Diptera</taxon>
        <taxon>Brachycera</taxon>
        <taxon>Muscomorpha</taxon>
        <taxon>Muscoidea</taxon>
        <taxon>Muscidae</taxon>
        <taxon>Stomoxys</taxon>
    </lineage>
</organism>
<dbReference type="EnsemblMetazoa" id="SCAU005095-RA">
    <property type="protein sequence ID" value="SCAU005095-PA"/>
    <property type="gene ID" value="SCAU005095"/>
</dbReference>
<dbReference type="Gene3D" id="3.40.50.620">
    <property type="entry name" value="HUPs"/>
    <property type="match status" value="1"/>
</dbReference>
<evidence type="ECO:0000256" key="5">
    <source>
        <dbReference type="ARBA" id="ARBA00022490"/>
    </source>
</evidence>
<keyword evidence="9" id="KW-0547">Nucleotide-binding</keyword>
<evidence type="ECO:0000256" key="18">
    <source>
        <dbReference type="ARBA" id="ARBA00060696"/>
    </source>
</evidence>
<dbReference type="CDD" id="cd02022">
    <property type="entry name" value="DPCK"/>
    <property type="match status" value="1"/>
</dbReference>
<dbReference type="PROSITE" id="PS51219">
    <property type="entry name" value="DPCK"/>
    <property type="match status" value="1"/>
</dbReference>
<evidence type="ECO:0000256" key="12">
    <source>
        <dbReference type="ARBA" id="ARBA00023128"/>
    </source>
</evidence>
<keyword evidence="12" id="KW-0496">Mitochondrion</keyword>
<dbReference type="PANTHER" id="PTHR10695:SF46">
    <property type="entry name" value="BIFUNCTIONAL COENZYME A SYNTHASE-RELATED"/>
    <property type="match status" value="1"/>
</dbReference>
<evidence type="ECO:0000256" key="8">
    <source>
        <dbReference type="ARBA" id="ARBA00022695"/>
    </source>
</evidence>
<keyword evidence="11" id="KW-0067">ATP-binding</keyword>
<evidence type="ECO:0000313" key="23">
    <source>
        <dbReference type="EnsemblMetazoa" id="SCAU005095-PA"/>
    </source>
</evidence>
<protein>
    <recommendedName>
        <fullName evidence="21">Bifunctional coenzyme A synthase</fullName>
        <ecNumber evidence="20">2.7.1.24</ecNumber>
        <ecNumber evidence="4">2.7.7.3</ecNumber>
    </recommendedName>
</protein>
<evidence type="ECO:0000256" key="9">
    <source>
        <dbReference type="ARBA" id="ARBA00022741"/>
    </source>
</evidence>
<dbReference type="Proteomes" id="UP000095300">
    <property type="component" value="Unassembled WGS sequence"/>
</dbReference>
<dbReference type="AlphaFoldDB" id="A0A1I8P5V1"/>